<dbReference type="Proteomes" id="UP000655868">
    <property type="component" value="Unassembled WGS sequence"/>
</dbReference>
<keyword evidence="2" id="KW-1185">Reference proteome</keyword>
<dbReference type="EMBL" id="JAEMNV010000014">
    <property type="protein sequence ID" value="MBJ8342786.1"/>
    <property type="molecule type" value="Genomic_DNA"/>
</dbReference>
<proteinExistence type="predicted"/>
<dbReference type="InterPro" id="IPR021145">
    <property type="entry name" value="Portal_protein_SPP1_Gp6-like"/>
</dbReference>
<dbReference type="AlphaFoldDB" id="A0A934NWP7"/>
<dbReference type="RefSeq" id="WP_199708489.1">
    <property type="nucleotide sequence ID" value="NZ_JAEMNV010000014.1"/>
</dbReference>
<evidence type="ECO:0000313" key="2">
    <source>
        <dbReference type="Proteomes" id="UP000655868"/>
    </source>
</evidence>
<gene>
    <name evidence="1" type="ORF">JGU71_28240</name>
</gene>
<dbReference type="Pfam" id="PF05133">
    <property type="entry name" value="SPP1_portal"/>
    <property type="match status" value="1"/>
</dbReference>
<protein>
    <submittedName>
        <fullName evidence="1">Phage portal protein</fullName>
    </submittedName>
</protein>
<comment type="caution">
    <text evidence="1">The sequence shown here is derived from an EMBL/GenBank/DDBJ whole genome shotgun (WGS) entry which is preliminary data.</text>
</comment>
<name>A0A934NWP7_9NOCA</name>
<accession>A0A934NWP7</accession>
<reference evidence="1" key="1">
    <citation type="submission" date="2020-12" db="EMBL/GenBank/DDBJ databases">
        <title>Antrihabitans popcorni sp. nov. and Antrihabitans auranticaus sp. nov., isolated from a larva cave.</title>
        <authorList>
            <person name="Lee S.D."/>
            <person name="Kim I.S."/>
        </authorList>
    </citation>
    <scope>NUCLEOTIDE SEQUENCE</scope>
    <source>
        <strain evidence="1">YC3-6</strain>
    </source>
</reference>
<organism evidence="1 2">
    <name type="scientific">Antrihabitans stalagmiti</name>
    <dbReference type="NCBI Taxonomy" id="2799499"/>
    <lineage>
        <taxon>Bacteria</taxon>
        <taxon>Bacillati</taxon>
        <taxon>Actinomycetota</taxon>
        <taxon>Actinomycetes</taxon>
        <taxon>Mycobacteriales</taxon>
        <taxon>Nocardiaceae</taxon>
        <taxon>Antrihabitans</taxon>
    </lineage>
</organism>
<evidence type="ECO:0000313" key="1">
    <source>
        <dbReference type="EMBL" id="MBJ8342786.1"/>
    </source>
</evidence>
<sequence>MALSKADALVAAREILSGPRVQEAERLRRIHDAMQPCRRSGEFIPTVQVPKDAPPLMKELARKSETNYLPLLVKTYRQVIKADGYYSESDPDSSEPWVWWQRNRMDSRQTGLVHDALTYGASYATVLPGTYGRNQPGPSISLYSPREMTALYQDPNADEWPIMALCRDGNIVTLIDDEMIYRFGVEPKALNRWYEPAATLEFGAGILTYLDAEAHELGVCPVVRYRDRNLLAGEESYGIVEPLLTINERITETTFQAMVVQYTQAFMQRYVLGWVPESEQQELKVGAARIWYFPGDKEEIEIGQLSAGTVDLKLREASIRDFAAQGQIPAQALGIDGISNISDATLAGLEAAKNRESGEIQTSLGESHEQLLRLCAYIDGNDAAADDYNSELRWRDYEARSFAQTVDGLVKLVQGGILAPEIVLEDVPGMTEQKLARAVAALRKAEGSRVIDRLLAERTAVDSPVENVAASADRNPAA</sequence>